<dbReference type="InterPro" id="IPR036388">
    <property type="entry name" value="WH-like_DNA-bd_sf"/>
</dbReference>
<dbReference type="Proteomes" id="UP000033977">
    <property type="component" value="Unassembled WGS sequence"/>
</dbReference>
<dbReference type="Gene3D" id="1.10.10.10">
    <property type="entry name" value="Winged helix-like DNA-binding domain superfamily/Winged helix DNA-binding domain"/>
    <property type="match status" value="1"/>
</dbReference>
<sequence>MNYQLPVHPEEATKRLFTAIPKRTKDILEQRFGLGKNPKRMTLEAIGQKYGITRERVRQIEADGFSRIRKSPQLGELKEVFASLENYFEQEGRVIKEDKILKALAPHPKHENHIYFLLSLHAPFERFHESDELHERWTYGEEAHDTAKHALRGAVDKLRAIGKPVTEPQLFEIISSSAKNAGELASANQGVLANWLMLSKMISKNYFDQWGLVEFPEIKPRGVRDLSHMVLTRNGKPLHFSAVADQIGKLVGKPVHTQTVHNELIKDGRFVLVGRGLYALKDWGYTAGVVKDVISDILGKGGPMVKEKVITAVLKQRFVKPNTIFINLENKQYFKKLADGKYSLK</sequence>
<dbReference type="GO" id="GO:0003700">
    <property type="term" value="F:DNA-binding transcription factor activity"/>
    <property type="evidence" value="ECO:0007669"/>
    <property type="project" value="InterPro"/>
</dbReference>
<protein>
    <submittedName>
        <fullName evidence="2">RNA polymerase sigma factor</fullName>
    </submittedName>
</protein>
<dbReference type="Pfam" id="PF04545">
    <property type="entry name" value="Sigma70_r4"/>
    <property type="match status" value="1"/>
</dbReference>
<gene>
    <name evidence="2" type="ORF">UW49_C0004G0105</name>
</gene>
<dbReference type="EMBL" id="LCIN01000004">
    <property type="protein sequence ID" value="KKT57490.1"/>
    <property type="molecule type" value="Genomic_DNA"/>
</dbReference>
<comment type="caution">
    <text evidence="2">The sequence shown here is derived from an EMBL/GenBank/DDBJ whole genome shotgun (WGS) entry which is preliminary data.</text>
</comment>
<dbReference type="PANTHER" id="PTHR30603">
    <property type="entry name" value="RNA POLYMERASE SIGMA FACTOR RPO"/>
    <property type="match status" value="1"/>
</dbReference>
<dbReference type="SUPFAM" id="SSF88659">
    <property type="entry name" value="Sigma3 and sigma4 domains of RNA polymerase sigma factors"/>
    <property type="match status" value="1"/>
</dbReference>
<dbReference type="InterPro" id="IPR038087">
    <property type="entry name" value="RNAP_delta_N_dom_sf"/>
</dbReference>
<name>A0A0G1IE33_9BACT</name>
<dbReference type="GO" id="GO:0006352">
    <property type="term" value="P:DNA-templated transcription initiation"/>
    <property type="evidence" value="ECO:0007669"/>
    <property type="project" value="InterPro"/>
</dbReference>
<dbReference type="InterPro" id="IPR007630">
    <property type="entry name" value="RNA_pol_sigma70_r4"/>
</dbReference>
<dbReference type="InterPro" id="IPR050239">
    <property type="entry name" value="Sigma-70_RNA_pol_init_factors"/>
</dbReference>
<dbReference type="PRINTS" id="PR00046">
    <property type="entry name" value="SIGMA70FCT"/>
</dbReference>
<feature type="domain" description="RNA polymerase sigma-70 region 4" evidence="1">
    <location>
        <begin position="21"/>
        <end position="70"/>
    </location>
</feature>
<evidence type="ECO:0000313" key="3">
    <source>
        <dbReference type="Proteomes" id="UP000033977"/>
    </source>
</evidence>
<dbReference type="InterPro" id="IPR000943">
    <property type="entry name" value="RNA_pol_sigma70"/>
</dbReference>
<proteinExistence type="predicted"/>
<evidence type="ECO:0000313" key="2">
    <source>
        <dbReference type="EMBL" id="KKT57490.1"/>
    </source>
</evidence>
<dbReference type="PANTHER" id="PTHR30603:SF47">
    <property type="entry name" value="RNA POLYMERASE SIGMA FACTOR SIGD, CHLOROPLASTIC"/>
    <property type="match status" value="1"/>
</dbReference>
<reference evidence="2 3" key="1">
    <citation type="journal article" date="2015" name="Nature">
        <title>rRNA introns, odd ribosomes, and small enigmatic genomes across a large radiation of phyla.</title>
        <authorList>
            <person name="Brown C.T."/>
            <person name="Hug L.A."/>
            <person name="Thomas B.C."/>
            <person name="Sharon I."/>
            <person name="Castelle C.J."/>
            <person name="Singh A."/>
            <person name="Wilkins M.J."/>
            <person name="Williams K.H."/>
            <person name="Banfield J.F."/>
        </authorList>
    </citation>
    <scope>NUCLEOTIDE SEQUENCE [LARGE SCALE GENOMIC DNA]</scope>
</reference>
<dbReference type="AlphaFoldDB" id="A0A0G1IE33"/>
<dbReference type="InterPro" id="IPR013324">
    <property type="entry name" value="RNA_pol_sigma_r3/r4-like"/>
</dbReference>
<dbReference type="Gene3D" id="1.10.10.1250">
    <property type="entry name" value="RNA polymerase, subunit delta, N-terminal domain"/>
    <property type="match status" value="1"/>
</dbReference>
<organism evidence="2 3">
    <name type="scientific">Candidatus Giovannonibacteria bacterium GW2011_GWB1_44_23</name>
    <dbReference type="NCBI Taxonomy" id="1618652"/>
    <lineage>
        <taxon>Bacteria</taxon>
        <taxon>Candidatus Giovannoniibacteriota</taxon>
    </lineage>
</organism>
<evidence type="ECO:0000259" key="1">
    <source>
        <dbReference type="Pfam" id="PF04545"/>
    </source>
</evidence>
<accession>A0A0G1IE33</accession>